<evidence type="ECO:0000256" key="5">
    <source>
        <dbReference type="ARBA" id="ARBA00022989"/>
    </source>
</evidence>
<dbReference type="Proteomes" id="UP000095003">
    <property type="component" value="Unassembled WGS sequence"/>
</dbReference>
<accession>A0A1E3AYG6</accession>
<evidence type="ECO:0000256" key="2">
    <source>
        <dbReference type="ARBA" id="ARBA00022448"/>
    </source>
</evidence>
<evidence type="ECO:0000313" key="9">
    <source>
        <dbReference type="EMBL" id="ODM13758.1"/>
    </source>
</evidence>
<feature type="transmembrane region" description="Helical" evidence="7">
    <location>
        <begin position="20"/>
        <end position="37"/>
    </location>
</feature>
<evidence type="ECO:0000256" key="3">
    <source>
        <dbReference type="ARBA" id="ARBA00022475"/>
    </source>
</evidence>
<dbReference type="SUPFAM" id="SSF161098">
    <property type="entry name" value="MetI-like"/>
    <property type="match status" value="1"/>
</dbReference>
<dbReference type="PATRIC" id="fig|1432052.3.peg.1617"/>
<name>A0A1E3AYG6_9FIRM</name>
<proteinExistence type="inferred from homology"/>
<gene>
    <name evidence="9" type="primary">yteP_28</name>
    <name evidence="9" type="ORF">BEH84_01477</name>
</gene>
<keyword evidence="9" id="KW-0762">Sugar transport</keyword>
<dbReference type="InterPro" id="IPR035906">
    <property type="entry name" value="MetI-like_sf"/>
</dbReference>
<protein>
    <submittedName>
        <fullName evidence="9">Putative multiple-sugar transport system permease YteP</fullName>
    </submittedName>
</protein>
<feature type="transmembrane region" description="Helical" evidence="7">
    <location>
        <begin position="283"/>
        <end position="301"/>
    </location>
</feature>
<keyword evidence="6 7" id="KW-0472">Membrane</keyword>
<dbReference type="Pfam" id="PF00528">
    <property type="entry name" value="BPD_transp_1"/>
    <property type="match status" value="1"/>
</dbReference>
<evidence type="ECO:0000313" key="10">
    <source>
        <dbReference type="Proteomes" id="UP000095003"/>
    </source>
</evidence>
<feature type="transmembrane region" description="Helical" evidence="7">
    <location>
        <begin position="167"/>
        <end position="193"/>
    </location>
</feature>
<feature type="transmembrane region" description="Helical" evidence="7">
    <location>
        <begin position="85"/>
        <end position="104"/>
    </location>
</feature>
<keyword evidence="4 7" id="KW-0812">Transmembrane</keyword>
<sequence length="311" mass="35612">MKKNKAKYKNKRRLRRYWPLYLMLLPGTIYIFINNYLPMPGITLAFRQYNFKDGIYKSPFIGLKNFEFLFKTKDAWIITRNTICYNFVFILLGTVSAIAVAILLNEIRSKLARKVYQTCILIPYLVSIVVVSYLVFAFFSSGNGFLNMSVLKPLGIAPVSWYDEPKYWPFILTFVSLWKSIGYNSIMYYAMIVAIDRTYYEAAVMDGAGRWQQIVHITLPGIKPTIVILTLMSIGRIFYSDFGLFYQVPMNSGNLITVTNTIDTYVYRGLMQTGNMGMSSAAGVYQSFIGFVLVILSNLIVKKVDPDSALF</sequence>
<evidence type="ECO:0000256" key="7">
    <source>
        <dbReference type="RuleBase" id="RU363032"/>
    </source>
</evidence>
<dbReference type="CDD" id="cd06261">
    <property type="entry name" value="TM_PBP2"/>
    <property type="match status" value="1"/>
</dbReference>
<dbReference type="InterPro" id="IPR000515">
    <property type="entry name" value="MetI-like"/>
</dbReference>
<dbReference type="GO" id="GO:0005886">
    <property type="term" value="C:plasma membrane"/>
    <property type="evidence" value="ECO:0007669"/>
    <property type="project" value="UniProtKB-SubCell"/>
</dbReference>
<comment type="caution">
    <text evidence="9">The sequence shown here is derived from an EMBL/GenBank/DDBJ whole genome shotgun (WGS) entry which is preliminary data.</text>
</comment>
<reference evidence="9 10" key="1">
    <citation type="submission" date="2016-07" db="EMBL/GenBank/DDBJ databases">
        <title>Characterization of isolates of Eisenbergiella tayi derived from blood cultures, using whole genome sequencing.</title>
        <authorList>
            <person name="Burdz T."/>
            <person name="Wiebe D."/>
            <person name="Huynh C."/>
            <person name="Bernard K."/>
        </authorList>
    </citation>
    <scope>NUCLEOTIDE SEQUENCE [LARGE SCALE GENOMIC DNA]</scope>
    <source>
        <strain evidence="9 10">NML 120489</strain>
    </source>
</reference>
<feature type="transmembrane region" description="Helical" evidence="7">
    <location>
        <begin position="116"/>
        <end position="139"/>
    </location>
</feature>
<keyword evidence="3" id="KW-1003">Cell membrane</keyword>
<evidence type="ECO:0000259" key="8">
    <source>
        <dbReference type="PROSITE" id="PS50928"/>
    </source>
</evidence>
<feature type="domain" description="ABC transmembrane type-1" evidence="8">
    <location>
        <begin position="79"/>
        <end position="297"/>
    </location>
</feature>
<comment type="similarity">
    <text evidence="7">Belongs to the binding-protein-dependent transport system permease family.</text>
</comment>
<evidence type="ECO:0000256" key="4">
    <source>
        <dbReference type="ARBA" id="ARBA00022692"/>
    </source>
</evidence>
<dbReference type="GO" id="GO:0055085">
    <property type="term" value="P:transmembrane transport"/>
    <property type="evidence" value="ECO:0007669"/>
    <property type="project" value="InterPro"/>
</dbReference>
<dbReference type="InterPro" id="IPR051393">
    <property type="entry name" value="ABC_transporter_permease"/>
</dbReference>
<evidence type="ECO:0000256" key="6">
    <source>
        <dbReference type="ARBA" id="ARBA00023136"/>
    </source>
</evidence>
<comment type="subcellular location">
    <subcellularLocation>
        <location evidence="1 7">Cell membrane</location>
        <topology evidence="1 7">Multi-pass membrane protein</topology>
    </subcellularLocation>
</comment>
<keyword evidence="2 7" id="KW-0813">Transport</keyword>
<dbReference type="PANTHER" id="PTHR30193:SF44">
    <property type="entry name" value="LACTOSE TRANSPORT SYSTEM PERMEASE PROTEIN LACF"/>
    <property type="match status" value="1"/>
</dbReference>
<dbReference type="PANTHER" id="PTHR30193">
    <property type="entry name" value="ABC TRANSPORTER PERMEASE PROTEIN"/>
    <property type="match status" value="1"/>
</dbReference>
<dbReference type="AlphaFoldDB" id="A0A1E3AYG6"/>
<keyword evidence="5 7" id="KW-1133">Transmembrane helix</keyword>
<dbReference type="EMBL" id="MCGI01000001">
    <property type="protein sequence ID" value="ODM13758.1"/>
    <property type="molecule type" value="Genomic_DNA"/>
</dbReference>
<dbReference type="PROSITE" id="PS50928">
    <property type="entry name" value="ABC_TM1"/>
    <property type="match status" value="1"/>
</dbReference>
<dbReference type="Gene3D" id="1.10.3720.10">
    <property type="entry name" value="MetI-like"/>
    <property type="match status" value="1"/>
</dbReference>
<feature type="transmembrane region" description="Helical" evidence="7">
    <location>
        <begin position="214"/>
        <end position="239"/>
    </location>
</feature>
<organism evidence="9 10">
    <name type="scientific">Eisenbergiella tayi</name>
    <dbReference type="NCBI Taxonomy" id="1432052"/>
    <lineage>
        <taxon>Bacteria</taxon>
        <taxon>Bacillati</taxon>
        <taxon>Bacillota</taxon>
        <taxon>Clostridia</taxon>
        <taxon>Lachnospirales</taxon>
        <taxon>Lachnospiraceae</taxon>
        <taxon>Eisenbergiella</taxon>
    </lineage>
</organism>
<evidence type="ECO:0000256" key="1">
    <source>
        <dbReference type="ARBA" id="ARBA00004651"/>
    </source>
</evidence>